<keyword evidence="1" id="KW-0472">Membrane</keyword>
<dbReference type="OrthoDB" id="5215637at2759"/>
<keyword evidence="2" id="KW-0732">Signal</keyword>
<protein>
    <recommendedName>
        <fullName evidence="5">Mid2 domain-containing protein</fullName>
    </recommendedName>
</protein>
<keyword evidence="4" id="KW-1185">Reference proteome</keyword>
<dbReference type="AlphaFoldDB" id="A0A6G1HAR3"/>
<evidence type="ECO:0000256" key="1">
    <source>
        <dbReference type="SAM" id="Phobius"/>
    </source>
</evidence>
<evidence type="ECO:0000313" key="3">
    <source>
        <dbReference type="EMBL" id="KAF1990109.1"/>
    </source>
</evidence>
<accession>A0A6G1HAR3</accession>
<reference evidence="3" key="1">
    <citation type="journal article" date="2020" name="Stud. Mycol.">
        <title>101 Dothideomycetes genomes: a test case for predicting lifestyles and emergence of pathogens.</title>
        <authorList>
            <person name="Haridas S."/>
            <person name="Albert R."/>
            <person name="Binder M."/>
            <person name="Bloem J."/>
            <person name="Labutti K."/>
            <person name="Salamov A."/>
            <person name="Andreopoulos B."/>
            <person name="Baker S."/>
            <person name="Barry K."/>
            <person name="Bills G."/>
            <person name="Bluhm B."/>
            <person name="Cannon C."/>
            <person name="Castanera R."/>
            <person name="Culley D."/>
            <person name="Daum C."/>
            <person name="Ezra D."/>
            <person name="Gonzalez J."/>
            <person name="Henrissat B."/>
            <person name="Kuo A."/>
            <person name="Liang C."/>
            <person name="Lipzen A."/>
            <person name="Lutzoni F."/>
            <person name="Magnuson J."/>
            <person name="Mondo S."/>
            <person name="Nolan M."/>
            <person name="Ohm R."/>
            <person name="Pangilinan J."/>
            <person name="Park H.-J."/>
            <person name="Ramirez L."/>
            <person name="Alfaro M."/>
            <person name="Sun H."/>
            <person name="Tritt A."/>
            <person name="Yoshinaga Y."/>
            <person name="Zwiers L.-H."/>
            <person name="Turgeon B."/>
            <person name="Goodwin S."/>
            <person name="Spatafora J."/>
            <person name="Crous P."/>
            <person name="Grigoriev I."/>
        </authorList>
    </citation>
    <scope>NUCLEOTIDE SEQUENCE</scope>
    <source>
        <strain evidence="3">CBS 113979</strain>
    </source>
</reference>
<name>A0A6G1HAR3_9PEZI</name>
<dbReference type="EMBL" id="ML977143">
    <property type="protein sequence ID" value="KAF1990109.1"/>
    <property type="molecule type" value="Genomic_DNA"/>
</dbReference>
<feature type="transmembrane region" description="Helical" evidence="1">
    <location>
        <begin position="215"/>
        <end position="239"/>
    </location>
</feature>
<feature type="chain" id="PRO_5026077378" description="Mid2 domain-containing protein" evidence="2">
    <location>
        <begin position="21"/>
        <end position="294"/>
    </location>
</feature>
<evidence type="ECO:0008006" key="5">
    <source>
        <dbReference type="Google" id="ProtNLM"/>
    </source>
</evidence>
<feature type="signal peptide" evidence="2">
    <location>
        <begin position="1"/>
        <end position="20"/>
    </location>
</feature>
<dbReference type="Proteomes" id="UP000800041">
    <property type="component" value="Unassembled WGS sequence"/>
</dbReference>
<keyword evidence="1" id="KW-1133">Transmembrane helix</keyword>
<keyword evidence="1" id="KW-0812">Transmembrane</keyword>
<proteinExistence type="predicted"/>
<evidence type="ECO:0000256" key="2">
    <source>
        <dbReference type="SAM" id="SignalP"/>
    </source>
</evidence>
<sequence>MLPELLLAITFFLASSAIQAARCYLPNGAELNSTVTYMCPTNGALEGSMCCQSMDPTGFSGADKCLQVGNQAGSWLCLNDDGSLWRRGCSDRMWRSSGCMNVCANQSADNNGLTWANVDEPVATCDDGSFCCGPRSSIGGDCCRSGEGFWIVDGVESKQKPSSTSEDIPATVTITKTATSTDSLDGTDGVCSATITSTSTASATEACSTNRHTGAIVGGSIGGALVLAVLLGIGQCLFFRRKYRREAVNAAPTEHVQGVSVNVEKQDEQRYVGNSQFHELEGRARLHEMPSRAT</sequence>
<gene>
    <name evidence="3" type="ORF">K402DRAFT_390416</name>
</gene>
<evidence type="ECO:0000313" key="4">
    <source>
        <dbReference type="Proteomes" id="UP000800041"/>
    </source>
</evidence>
<organism evidence="3 4">
    <name type="scientific">Aulographum hederae CBS 113979</name>
    <dbReference type="NCBI Taxonomy" id="1176131"/>
    <lineage>
        <taxon>Eukaryota</taxon>
        <taxon>Fungi</taxon>
        <taxon>Dikarya</taxon>
        <taxon>Ascomycota</taxon>
        <taxon>Pezizomycotina</taxon>
        <taxon>Dothideomycetes</taxon>
        <taxon>Pleosporomycetidae</taxon>
        <taxon>Aulographales</taxon>
        <taxon>Aulographaceae</taxon>
    </lineage>
</organism>